<evidence type="ECO:0000313" key="2">
    <source>
        <dbReference type="EMBL" id="VDO63722.1"/>
    </source>
</evidence>
<protein>
    <submittedName>
        <fullName evidence="4">Arp2/3 complex 34 kDa subunit</fullName>
    </submittedName>
</protein>
<gene>
    <name evidence="2" type="ORF">HPBE_LOCUS5200</name>
</gene>
<dbReference type="GO" id="GO:0003756">
    <property type="term" value="F:protein disulfide isomerase activity"/>
    <property type="evidence" value="ECO:0007669"/>
    <property type="project" value="TreeGrafter"/>
</dbReference>
<accession>A0A3P8AVH7</accession>
<dbReference type="Proteomes" id="UP000050761">
    <property type="component" value="Unassembled WGS sequence"/>
</dbReference>
<evidence type="ECO:0000313" key="4">
    <source>
        <dbReference type="WBParaSite" id="HPBE_0000519901-mRNA-1"/>
    </source>
</evidence>
<reference evidence="4" key="2">
    <citation type="submission" date="2019-09" db="UniProtKB">
        <authorList>
            <consortium name="WormBaseParasite"/>
        </authorList>
    </citation>
    <scope>IDENTIFICATION</scope>
</reference>
<reference evidence="2 3" key="1">
    <citation type="submission" date="2018-11" db="EMBL/GenBank/DDBJ databases">
        <authorList>
            <consortium name="Pathogen Informatics"/>
        </authorList>
    </citation>
    <scope>NUCLEOTIDE SEQUENCE [LARGE SCALE GENOMIC DNA]</scope>
</reference>
<dbReference type="OrthoDB" id="5807735at2759"/>
<sequence>MEWLQDLGNALRGEFVVAYSDTVAEIALRDFELLHLSRDERRGVRILVKSTSKVYRMEDNLDVKSLNDSITMETVMAFVNVFRTGKLKPYAMSARLPRDWDKRPMKIIVANNYTEVADGTSFVSKDTHTVVVLLYYPDHVNAVASMRKVAELFIDTEDVLIARMDMTENDLPEHYAAVENQLPAVRLYEVGRADNVRVAQ</sequence>
<dbReference type="EMBL" id="UZAH01025430">
    <property type="protein sequence ID" value="VDO63722.1"/>
    <property type="molecule type" value="Genomic_DNA"/>
</dbReference>
<dbReference type="AlphaFoldDB" id="A0A183FFC4"/>
<dbReference type="Gene3D" id="3.40.30.10">
    <property type="entry name" value="Glutaredoxin"/>
    <property type="match status" value="1"/>
</dbReference>
<dbReference type="WBParaSite" id="HPBE_0000519901-mRNA-1">
    <property type="protein sequence ID" value="HPBE_0000519901-mRNA-1"/>
    <property type="gene ID" value="HPBE_0000519901"/>
</dbReference>
<organism evidence="3 4">
    <name type="scientific">Heligmosomoides polygyrus</name>
    <name type="common">Parasitic roundworm</name>
    <dbReference type="NCBI Taxonomy" id="6339"/>
    <lineage>
        <taxon>Eukaryota</taxon>
        <taxon>Metazoa</taxon>
        <taxon>Ecdysozoa</taxon>
        <taxon>Nematoda</taxon>
        <taxon>Chromadorea</taxon>
        <taxon>Rhabditida</taxon>
        <taxon>Rhabditina</taxon>
        <taxon>Rhabditomorpha</taxon>
        <taxon>Strongyloidea</taxon>
        <taxon>Heligmosomidae</taxon>
        <taxon>Heligmosomoides</taxon>
    </lineage>
</organism>
<keyword evidence="3" id="KW-1185">Reference proteome</keyword>
<name>A0A183FFC4_HELPZ</name>
<dbReference type="GO" id="GO:0006457">
    <property type="term" value="P:protein folding"/>
    <property type="evidence" value="ECO:0007669"/>
    <property type="project" value="TreeGrafter"/>
</dbReference>
<evidence type="ECO:0000313" key="3">
    <source>
        <dbReference type="Proteomes" id="UP000050761"/>
    </source>
</evidence>
<comment type="similarity">
    <text evidence="1">Belongs to the protein disulfide isomerase family.</text>
</comment>
<proteinExistence type="inferred from homology"/>
<evidence type="ECO:0000256" key="1">
    <source>
        <dbReference type="ARBA" id="ARBA00006347"/>
    </source>
</evidence>
<dbReference type="GO" id="GO:0005783">
    <property type="term" value="C:endoplasmic reticulum"/>
    <property type="evidence" value="ECO:0007669"/>
    <property type="project" value="TreeGrafter"/>
</dbReference>
<dbReference type="PANTHER" id="PTHR18929">
    <property type="entry name" value="PROTEIN DISULFIDE ISOMERASE"/>
    <property type="match status" value="1"/>
</dbReference>
<dbReference type="GO" id="GO:0034976">
    <property type="term" value="P:response to endoplasmic reticulum stress"/>
    <property type="evidence" value="ECO:0007669"/>
    <property type="project" value="TreeGrafter"/>
</dbReference>
<accession>A0A183FFC4</accession>